<dbReference type="OrthoDB" id="9035680at2"/>
<dbReference type="AlphaFoldDB" id="A0A160FJR1"/>
<dbReference type="RefSeq" id="WP_148662133.1">
    <property type="nucleotide sequence ID" value="NZ_CP014578.1"/>
</dbReference>
<dbReference type="EMBL" id="CP014578">
    <property type="protein sequence ID" value="ANB72206.1"/>
    <property type="molecule type" value="Genomic_DNA"/>
</dbReference>
<evidence type="ECO:0000313" key="3">
    <source>
        <dbReference type="Proteomes" id="UP000076852"/>
    </source>
</evidence>
<dbReference type="PROSITE" id="PS50914">
    <property type="entry name" value="BON"/>
    <property type="match status" value="1"/>
</dbReference>
<dbReference type="InterPro" id="IPR051686">
    <property type="entry name" value="Lipoprotein_DolP"/>
</dbReference>
<accession>A0A160FJR1</accession>
<dbReference type="PROSITE" id="PS51257">
    <property type="entry name" value="PROKAR_LIPOPROTEIN"/>
    <property type="match status" value="1"/>
</dbReference>
<evidence type="ECO:0000313" key="2">
    <source>
        <dbReference type="EMBL" id="ANB72206.1"/>
    </source>
</evidence>
<dbReference type="Gene3D" id="3.30.1340.30">
    <property type="match status" value="1"/>
</dbReference>
<dbReference type="Pfam" id="PF04972">
    <property type="entry name" value="BON"/>
    <property type="match status" value="1"/>
</dbReference>
<dbReference type="PANTHER" id="PTHR34606:SF15">
    <property type="entry name" value="BON DOMAIN-CONTAINING PROTEIN"/>
    <property type="match status" value="1"/>
</dbReference>
<dbReference type="Proteomes" id="UP000076852">
    <property type="component" value="Chromosome 1"/>
</dbReference>
<dbReference type="STRING" id="1804984.AYM40_07380"/>
<gene>
    <name evidence="2" type="ORF">AYM40_07380</name>
</gene>
<keyword evidence="3" id="KW-1185">Reference proteome</keyword>
<name>A0A160FJR1_9BURK</name>
<proteinExistence type="predicted"/>
<sequence length="142" mass="14791">MKLDFFTNFLRNLSIWIFQADAMRSAGLIASIAACAAMTGVPLAYGQTTNAVATDTASAVTTPSKKEIRSQNRALAKNVRKALTKVKGLDSSGISILAKGGVVTLAGSTQDEKDIGLAEDAAKGVTGVTSVQNRLTVHEVGH</sequence>
<dbReference type="KEGG" id="buz:AYM40_07380"/>
<protein>
    <recommendedName>
        <fullName evidence="1">BON domain-containing protein</fullName>
    </recommendedName>
</protein>
<evidence type="ECO:0000259" key="1">
    <source>
        <dbReference type="PROSITE" id="PS50914"/>
    </source>
</evidence>
<organism evidence="2 3">
    <name type="scientific">Paraburkholderia phytofirmans OLGA172</name>
    <dbReference type="NCBI Taxonomy" id="1417228"/>
    <lineage>
        <taxon>Bacteria</taxon>
        <taxon>Pseudomonadati</taxon>
        <taxon>Pseudomonadota</taxon>
        <taxon>Betaproteobacteria</taxon>
        <taxon>Burkholderiales</taxon>
        <taxon>Burkholderiaceae</taxon>
        <taxon>Paraburkholderia</taxon>
    </lineage>
</organism>
<reference evidence="2 3" key="1">
    <citation type="journal article" date="2016" name="Gene">
        <title>PacBio SMRT assembly of a complex multi-replicon genome reveals chlorocatechol degradative operon in a region of genome plasticity.</title>
        <authorList>
            <person name="Ricker N."/>
            <person name="Shen S.Y."/>
            <person name="Goordial J."/>
            <person name="Jin S."/>
            <person name="Fulthorpe R.R."/>
        </authorList>
    </citation>
    <scope>NUCLEOTIDE SEQUENCE [LARGE SCALE GENOMIC DNA]</scope>
    <source>
        <strain evidence="2 3">OLGA172</strain>
    </source>
</reference>
<dbReference type="InterPro" id="IPR007055">
    <property type="entry name" value="BON_dom"/>
</dbReference>
<dbReference type="PANTHER" id="PTHR34606">
    <property type="entry name" value="BON DOMAIN-CONTAINING PROTEIN"/>
    <property type="match status" value="1"/>
</dbReference>
<feature type="domain" description="BON" evidence="1">
    <location>
        <begin position="71"/>
        <end position="139"/>
    </location>
</feature>